<evidence type="ECO:0000256" key="3">
    <source>
        <dbReference type="ARBA" id="ARBA00022679"/>
    </source>
</evidence>
<evidence type="ECO:0000256" key="5">
    <source>
        <dbReference type="ARBA" id="ARBA00022764"/>
    </source>
</evidence>
<dbReference type="EMBL" id="BAABHD010000005">
    <property type="protein sequence ID" value="GAA4448496.1"/>
    <property type="molecule type" value="Genomic_DNA"/>
</dbReference>
<keyword evidence="9" id="KW-1185">Reference proteome</keyword>
<dbReference type="SUPFAM" id="SSF52266">
    <property type="entry name" value="SGNH hydrolase"/>
    <property type="match status" value="1"/>
</dbReference>
<keyword evidence="6" id="KW-0016">Alginate biosynthesis</keyword>
<evidence type="ECO:0000256" key="2">
    <source>
        <dbReference type="ARBA" id="ARBA00005182"/>
    </source>
</evidence>
<comment type="subcellular location">
    <subcellularLocation>
        <location evidence="1">Periplasm</location>
    </subcellularLocation>
</comment>
<keyword evidence="3" id="KW-0808">Transferase</keyword>
<accession>A0ABP8MFA1</accession>
<protein>
    <recommendedName>
        <fullName evidence="7">AlgX/AlgJ SGNH hydrolase-like domain-containing protein</fullName>
    </recommendedName>
</protein>
<evidence type="ECO:0000313" key="8">
    <source>
        <dbReference type="EMBL" id="GAA4448496.1"/>
    </source>
</evidence>
<sequence length="361" mass="41709">MAYGFGLLLVMPALDQFFSISNRFQSTENRQLKDIPAFQFPHVNTFIRRFDQYYKDNFGWRNALFYVYSRWKFRILGKSPLPEKVIVGKEGWFYLGNSYNRVVDQHRGLVPITTDSLQAITDNLTRHQRELAQKGIKLFVFIAPDSHTIYPEYIPDPLQSAAQISRLDVLKQHITRNTTIPFIDVRDTLQKAKRSHQVYYQTDTHWNDYGAMVGSGALLQRMRQEIPALPTASPSDYHIVSMRGIGGDLVAMLTLQEEIKDPIYYEIKPAPHRAARQIATVPNERSGFPSMRFTGPDNRLPKLLLIGDSFSHSMTQFIPGYFRESYFVRDNRLDYGLVQAEQPDVIVIEIVERNLGNLAHF</sequence>
<comment type="pathway">
    <text evidence="2">Glycan biosynthesis; alginate biosynthesis.</text>
</comment>
<evidence type="ECO:0000256" key="1">
    <source>
        <dbReference type="ARBA" id="ARBA00004418"/>
    </source>
</evidence>
<dbReference type="InterPro" id="IPR031811">
    <property type="entry name" value="ALGX/ALGJ_SGNH-like"/>
</dbReference>
<evidence type="ECO:0000256" key="6">
    <source>
        <dbReference type="ARBA" id="ARBA00022841"/>
    </source>
</evidence>
<comment type="caution">
    <text evidence="8">The sequence shown here is derived from an EMBL/GenBank/DDBJ whole genome shotgun (WGS) entry which is preliminary data.</text>
</comment>
<evidence type="ECO:0000256" key="4">
    <source>
        <dbReference type="ARBA" id="ARBA00022729"/>
    </source>
</evidence>
<name>A0ABP8MFA1_9BACT</name>
<evidence type="ECO:0000313" key="9">
    <source>
        <dbReference type="Proteomes" id="UP001501175"/>
    </source>
</evidence>
<proteinExistence type="predicted"/>
<keyword evidence="4" id="KW-0732">Signal</keyword>
<reference evidence="9" key="1">
    <citation type="journal article" date="2019" name="Int. J. Syst. Evol. Microbiol.">
        <title>The Global Catalogue of Microorganisms (GCM) 10K type strain sequencing project: providing services to taxonomists for standard genome sequencing and annotation.</title>
        <authorList>
            <consortium name="The Broad Institute Genomics Platform"/>
            <consortium name="The Broad Institute Genome Sequencing Center for Infectious Disease"/>
            <person name="Wu L."/>
            <person name="Ma J."/>
        </authorList>
    </citation>
    <scope>NUCLEOTIDE SEQUENCE [LARGE SCALE GENOMIC DNA]</scope>
    <source>
        <strain evidence="9">JCM 17927</strain>
    </source>
</reference>
<dbReference type="Proteomes" id="UP001501175">
    <property type="component" value="Unassembled WGS sequence"/>
</dbReference>
<gene>
    <name evidence="8" type="ORF">GCM10023189_06460</name>
</gene>
<dbReference type="Pfam" id="PF16822">
    <property type="entry name" value="ALGX"/>
    <property type="match status" value="1"/>
</dbReference>
<evidence type="ECO:0000259" key="7">
    <source>
        <dbReference type="Pfam" id="PF16822"/>
    </source>
</evidence>
<keyword evidence="5" id="KW-0574">Periplasm</keyword>
<feature type="domain" description="AlgX/AlgJ SGNH hydrolase-like" evidence="7">
    <location>
        <begin position="85"/>
        <end position="317"/>
    </location>
</feature>
<organism evidence="8 9">
    <name type="scientific">Nibrella saemangeumensis</name>
    <dbReference type="NCBI Taxonomy" id="1084526"/>
    <lineage>
        <taxon>Bacteria</taxon>
        <taxon>Pseudomonadati</taxon>
        <taxon>Bacteroidota</taxon>
        <taxon>Cytophagia</taxon>
        <taxon>Cytophagales</taxon>
        <taxon>Spirosomataceae</taxon>
        <taxon>Nibrella</taxon>
    </lineage>
</organism>